<reference evidence="5 6" key="1">
    <citation type="submission" date="2016-08" db="EMBL/GenBank/DDBJ databases">
        <title>Draft genome sequence of allopolyploid Zygosaccharomyces rouxii.</title>
        <authorList>
            <person name="Watanabe J."/>
            <person name="Uehara K."/>
            <person name="Mogi Y."/>
            <person name="Tsukioka Y."/>
        </authorList>
    </citation>
    <scope>NUCLEOTIDE SEQUENCE [LARGE SCALE GENOMIC DNA]</scope>
    <source>
        <strain evidence="5 6">NBRC 110957</strain>
    </source>
</reference>
<dbReference type="Gene3D" id="1.10.8.10">
    <property type="entry name" value="DNA helicase RuvA subunit, C-terminal domain"/>
    <property type="match status" value="1"/>
</dbReference>
<gene>
    <name evidence="5" type="ORF">ZYGR_0AZ02710</name>
</gene>
<dbReference type="OrthoDB" id="300289at2759"/>
<evidence type="ECO:0008006" key="7">
    <source>
        <dbReference type="Google" id="ProtNLM"/>
    </source>
</evidence>
<dbReference type="GO" id="GO:0030139">
    <property type="term" value="C:endocytic vesicle"/>
    <property type="evidence" value="ECO:0007669"/>
    <property type="project" value="TreeGrafter"/>
</dbReference>
<dbReference type="InterPro" id="IPR003123">
    <property type="entry name" value="VPS9"/>
</dbReference>
<dbReference type="SUPFAM" id="SSF109993">
    <property type="entry name" value="VPS9 domain"/>
    <property type="match status" value="1"/>
</dbReference>
<dbReference type="Gene3D" id="1.10.246.120">
    <property type="match status" value="1"/>
</dbReference>
<dbReference type="Pfam" id="PF18151">
    <property type="entry name" value="DUF5601"/>
    <property type="match status" value="1"/>
</dbReference>
<evidence type="ECO:0000256" key="2">
    <source>
        <dbReference type="SAM" id="MobiDB-lite"/>
    </source>
</evidence>
<evidence type="ECO:0000256" key="1">
    <source>
        <dbReference type="ARBA" id="ARBA00022786"/>
    </source>
</evidence>
<feature type="domain" description="VPS9" evidence="4">
    <location>
        <begin position="165"/>
        <end position="305"/>
    </location>
</feature>
<comment type="caution">
    <text evidence="5">The sequence shown here is derived from an EMBL/GenBank/DDBJ whole genome shotgun (WGS) entry which is preliminary data.</text>
</comment>
<evidence type="ECO:0000259" key="4">
    <source>
        <dbReference type="PROSITE" id="PS51205"/>
    </source>
</evidence>
<dbReference type="EMBL" id="BDGX01000052">
    <property type="protein sequence ID" value="GAV56099.1"/>
    <property type="molecule type" value="Genomic_DNA"/>
</dbReference>
<dbReference type="InterPro" id="IPR009060">
    <property type="entry name" value="UBA-like_sf"/>
</dbReference>
<dbReference type="Pfam" id="PF02845">
    <property type="entry name" value="CUE"/>
    <property type="match status" value="1"/>
</dbReference>
<dbReference type="Gene3D" id="1.20.1050.80">
    <property type="entry name" value="VPS9 domain"/>
    <property type="match status" value="1"/>
</dbReference>
<sequence length="458" mass="53167">MSNNEQDLSEFDPLTQSRAHNKDQNTPEVDKTTEESTSKNTTIGEKYEGDEDEEPFYDFQLFIQQLRDPKAEPIVRYIKSFLHDFQTVRVLWTAKEQSKLINDFKIFIYDKFGLYKPFCELEGSKLRNAQEGLEKLIMGKLYSRCFSPCLESLEQSLDKDHLQDLQDDRQLKQKAREYRFISPQELDIPGLLSDKLNKLVELSGKELNKVNHFKAPRDKMICVLNSCKIIMAMLTNNKLENGADSFIPLLIYTILKSTLSSLASNTRYIERFRFESFFRGEALYYLNSLQAAVSFIISIDESTFTIEDRNQFKQHYDENQKQLFKEDEIAEKERENNNIAKPRPAKNSNPSQFIFQPLDEAANTIKGKVNEFFSNTKPQQKPEEEARPTVTSPPSVALYDDDNQDIDRLAQQLQDREQRNTLSTLRSMFPEMDPDIVEDVCIAKKYRVGATVDILLSL</sequence>
<name>A0A1Q3AK36_ZYGRO</name>
<feature type="domain" description="CUE" evidence="3">
    <location>
        <begin position="417"/>
        <end position="458"/>
    </location>
</feature>
<dbReference type="GO" id="GO:0016192">
    <property type="term" value="P:vesicle-mediated transport"/>
    <property type="evidence" value="ECO:0007669"/>
    <property type="project" value="InterPro"/>
</dbReference>
<dbReference type="InterPro" id="IPR041804">
    <property type="entry name" value="Vps9_CUE"/>
</dbReference>
<protein>
    <recommendedName>
        <fullName evidence="7">VPS9 domain-containing protein</fullName>
    </recommendedName>
</protein>
<dbReference type="Proteomes" id="UP000187013">
    <property type="component" value="Unassembled WGS sequence"/>
</dbReference>
<feature type="compositionally biased region" description="Basic and acidic residues" evidence="2">
    <location>
        <begin position="20"/>
        <end position="37"/>
    </location>
</feature>
<dbReference type="CDD" id="cd14369">
    <property type="entry name" value="CUE_VPS9_like"/>
    <property type="match status" value="1"/>
</dbReference>
<dbReference type="PROSITE" id="PS51205">
    <property type="entry name" value="VPS9"/>
    <property type="match status" value="1"/>
</dbReference>
<feature type="region of interest" description="Disordered" evidence="2">
    <location>
        <begin position="1"/>
        <end position="47"/>
    </location>
</feature>
<evidence type="ECO:0000259" key="3">
    <source>
        <dbReference type="PROSITE" id="PS51140"/>
    </source>
</evidence>
<dbReference type="GO" id="GO:0005829">
    <property type="term" value="C:cytosol"/>
    <property type="evidence" value="ECO:0007669"/>
    <property type="project" value="TreeGrafter"/>
</dbReference>
<dbReference type="GO" id="GO:0043130">
    <property type="term" value="F:ubiquitin binding"/>
    <property type="evidence" value="ECO:0007669"/>
    <property type="project" value="InterPro"/>
</dbReference>
<dbReference type="FunFam" id="1.10.246.120:FF:000004">
    <property type="entry name" value="Vacuolar sorting protein"/>
    <property type="match status" value="1"/>
</dbReference>
<dbReference type="InterPro" id="IPR037191">
    <property type="entry name" value="VPS9_dom_sf"/>
</dbReference>
<dbReference type="SUPFAM" id="SSF46934">
    <property type="entry name" value="UBA-like"/>
    <property type="match status" value="1"/>
</dbReference>
<evidence type="ECO:0000313" key="5">
    <source>
        <dbReference type="EMBL" id="GAV56099.1"/>
    </source>
</evidence>
<dbReference type="Pfam" id="PF02204">
    <property type="entry name" value="VPS9"/>
    <property type="match status" value="1"/>
</dbReference>
<dbReference type="PANTHER" id="PTHR23101:SF25">
    <property type="entry name" value="GTPASE-ACTIVATING PROTEIN AND VPS9 DOMAIN-CONTAINING PROTEIN 1"/>
    <property type="match status" value="1"/>
</dbReference>
<dbReference type="GO" id="GO:0031267">
    <property type="term" value="F:small GTPase binding"/>
    <property type="evidence" value="ECO:0007669"/>
    <property type="project" value="TreeGrafter"/>
</dbReference>
<dbReference type="GO" id="GO:0005085">
    <property type="term" value="F:guanyl-nucleotide exchange factor activity"/>
    <property type="evidence" value="ECO:0007669"/>
    <property type="project" value="InterPro"/>
</dbReference>
<dbReference type="PROSITE" id="PS51140">
    <property type="entry name" value="CUE"/>
    <property type="match status" value="1"/>
</dbReference>
<dbReference type="InterPro" id="IPR041545">
    <property type="entry name" value="DUF5601"/>
</dbReference>
<dbReference type="InterPro" id="IPR003892">
    <property type="entry name" value="CUE"/>
</dbReference>
<keyword evidence="1" id="KW-0833">Ubl conjugation pathway</keyword>
<evidence type="ECO:0000313" key="6">
    <source>
        <dbReference type="Proteomes" id="UP000187013"/>
    </source>
</evidence>
<dbReference type="SMART" id="SM00546">
    <property type="entry name" value="CUE"/>
    <property type="match status" value="1"/>
</dbReference>
<dbReference type="SMART" id="SM00167">
    <property type="entry name" value="VPS9"/>
    <property type="match status" value="1"/>
</dbReference>
<accession>A0A1Q3AK36</accession>
<dbReference type="InterPro" id="IPR045046">
    <property type="entry name" value="Vps9-like"/>
</dbReference>
<dbReference type="AlphaFoldDB" id="A0A1Q3AK36"/>
<feature type="region of interest" description="Disordered" evidence="2">
    <location>
        <begin position="374"/>
        <end position="400"/>
    </location>
</feature>
<organism evidence="5 6">
    <name type="scientific">Zygosaccharomyces rouxii</name>
    <dbReference type="NCBI Taxonomy" id="4956"/>
    <lineage>
        <taxon>Eukaryota</taxon>
        <taxon>Fungi</taxon>
        <taxon>Dikarya</taxon>
        <taxon>Ascomycota</taxon>
        <taxon>Saccharomycotina</taxon>
        <taxon>Saccharomycetes</taxon>
        <taxon>Saccharomycetales</taxon>
        <taxon>Saccharomycetaceae</taxon>
        <taxon>Zygosaccharomyces</taxon>
    </lineage>
</organism>
<dbReference type="PANTHER" id="PTHR23101">
    <property type="entry name" value="RAB GDP/GTP EXCHANGE FACTOR"/>
    <property type="match status" value="1"/>
</dbReference>
<proteinExistence type="predicted"/>